<dbReference type="PROSITE" id="PS01326">
    <property type="entry name" value="DAP_EPIMERASE"/>
    <property type="match status" value="1"/>
</dbReference>
<comment type="subunit">
    <text evidence="8">Homodimer.</text>
</comment>
<dbReference type="GO" id="GO:0008837">
    <property type="term" value="F:diaminopimelate epimerase activity"/>
    <property type="evidence" value="ECO:0007669"/>
    <property type="project" value="UniProtKB-UniRule"/>
</dbReference>
<name>A0A916SWL3_9MICO</name>
<dbReference type="NCBIfam" id="TIGR00652">
    <property type="entry name" value="DapF"/>
    <property type="match status" value="1"/>
</dbReference>
<keyword evidence="11" id="KW-1185">Reference proteome</keyword>
<evidence type="ECO:0000313" key="11">
    <source>
        <dbReference type="Proteomes" id="UP000636793"/>
    </source>
</evidence>
<dbReference type="SUPFAM" id="SSF54506">
    <property type="entry name" value="Diaminopimelate epimerase-like"/>
    <property type="match status" value="2"/>
</dbReference>
<keyword evidence="5 8" id="KW-0457">Lysine biosynthesis</keyword>
<feature type="site" description="Could be important to modulate the pK values of the two catalytic cysteine residues" evidence="8">
    <location>
        <position position="169"/>
    </location>
</feature>
<feature type="binding site" evidence="8">
    <location>
        <position position="76"/>
    </location>
    <ligand>
        <name>substrate</name>
    </ligand>
</feature>
<comment type="similarity">
    <text evidence="2 8">Belongs to the diaminopimelate epimerase family.</text>
</comment>
<comment type="subcellular location">
    <subcellularLocation>
        <location evidence="8">Cytoplasm</location>
    </subcellularLocation>
</comment>
<reference evidence="10" key="2">
    <citation type="submission" date="2020-09" db="EMBL/GenBank/DDBJ databases">
        <authorList>
            <person name="Sun Q."/>
            <person name="Zhou Y."/>
        </authorList>
    </citation>
    <scope>NUCLEOTIDE SEQUENCE</scope>
    <source>
        <strain evidence="10">CGMCC 1.15085</strain>
    </source>
</reference>
<dbReference type="RefSeq" id="WP_229749385.1">
    <property type="nucleotide sequence ID" value="NZ_BMHI01000001.1"/>
</dbReference>
<dbReference type="AlphaFoldDB" id="A0A916SWL3"/>
<keyword evidence="6 8" id="KW-0413">Isomerase</keyword>
<evidence type="ECO:0000256" key="9">
    <source>
        <dbReference type="PROSITE-ProRule" id="PRU10125"/>
    </source>
</evidence>
<gene>
    <name evidence="8 10" type="primary">dapF</name>
    <name evidence="10" type="ORF">GCM10011492_04250</name>
</gene>
<organism evidence="10 11">
    <name type="scientific">Flexivirga endophytica</name>
    <dbReference type="NCBI Taxonomy" id="1849103"/>
    <lineage>
        <taxon>Bacteria</taxon>
        <taxon>Bacillati</taxon>
        <taxon>Actinomycetota</taxon>
        <taxon>Actinomycetes</taxon>
        <taxon>Micrococcales</taxon>
        <taxon>Dermacoccaceae</taxon>
        <taxon>Flexivirga</taxon>
    </lineage>
</organism>
<evidence type="ECO:0000256" key="6">
    <source>
        <dbReference type="ARBA" id="ARBA00023235"/>
    </source>
</evidence>
<dbReference type="EC" id="5.1.1.7" evidence="3 8"/>
<reference evidence="10" key="1">
    <citation type="journal article" date="2014" name="Int. J. Syst. Evol. Microbiol.">
        <title>Complete genome sequence of Corynebacterium casei LMG S-19264T (=DSM 44701T), isolated from a smear-ripened cheese.</title>
        <authorList>
            <consortium name="US DOE Joint Genome Institute (JGI-PGF)"/>
            <person name="Walter F."/>
            <person name="Albersmeier A."/>
            <person name="Kalinowski J."/>
            <person name="Ruckert C."/>
        </authorList>
    </citation>
    <scope>NUCLEOTIDE SEQUENCE</scope>
    <source>
        <strain evidence="10">CGMCC 1.15085</strain>
    </source>
</reference>
<feature type="active site" evidence="9">
    <location>
        <position position="85"/>
    </location>
</feature>
<dbReference type="GO" id="GO:0005829">
    <property type="term" value="C:cytosol"/>
    <property type="evidence" value="ECO:0007669"/>
    <property type="project" value="TreeGrafter"/>
</dbReference>
<dbReference type="HAMAP" id="MF_00197">
    <property type="entry name" value="DAP_epimerase"/>
    <property type="match status" value="1"/>
</dbReference>
<keyword evidence="4 8" id="KW-0028">Amino-acid biosynthesis</keyword>
<feature type="active site" description="Proton acceptor" evidence="8">
    <location>
        <position position="227"/>
    </location>
</feature>
<dbReference type="Gene3D" id="3.10.310.10">
    <property type="entry name" value="Diaminopimelate Epimerase, Chain A, domain 1"/>
    <property type="match status" value="2"/>
</dbReference>
<feature type="binding site" evidence="8">
    <location>
        <begin position="218"/>
        <end position="219"/>
    </location>
    <ligand>
        <name>substrate</name>
    </ligand>
</feature>
<evidence type="ECO:0000313" key="10">
    <source>
        <dbReference type="EMBL" id="GGB17569.1"/>
    </source>
</evidence>
<evidence type="ECO:0000256" key="5">
    <source>
        <dbReference type="ARBA" id="ARBA00023154"/>
    </source>
</evidence>
<dbReference type="InterPro" id="IPR001653">
    <property type="entry name" value="DAP_epimerase_DapF"/>
</dbReference>
<evidence type="ECO:0000256" key="3">
    <source>
        <dbReference type="ARBA" id="ARBA00013080"/>
    </source>
</evidence>
<feature type="binding site" evidence="8">
    <location>
        <begin position="86"/>
        <end position="87"/>
    </location>
    <ligand>
        <name>substrate</name>
    </ligand>
</feature>
<accession>A0A916SWL3</accession>
<sequence>MTTISFAKGHGTKNDFVLVPALDGTPAITADDVVFLADRRAGVGGDGVIRVVPVEHAPEDIRAAAGDARWFMDYRNQDGSLGEMCGNGTRVFAKYLLDNGLESGRDFDIATRDGVKRMTVVDGGFEVDLGVWRLARAPEADERGSDSVVQVVGAPDPLPALSIDMGNPHTVVALPPEFDLSTLDLAHQPRVDPLPEHGTNVEFVRAIGPGHIAMRVHERGVGETQSCGTGAAAAAVATWWWAGQPADQLRWRVDVPGGQLGLRIESDRAFLSGPAEIVATGTVQLPITPSRNA</sequence>
<dbReference type="Proteomes" id="UP000636793">
    <property type="component" value="Unassembled WGS sequence"/>
</dbReference>
<comment type="catalytic activity">
    <reaction evidence="7 8">
        <text>(2S,6S)-2,6-diaminopimelate = meso-2,6-diaminopimelate</text>
        <dbReference type="Rhea" id="RHEA:15393"/>
        <dbReference type="ChEBI" id="CHEBI:57609"/>
        <dbReference type="ChEBI" id="CHEBI:57791"/>
        <dbReference type="EC" id="5.1.1.7"/>
    </reaction>
</comment>
<comment type="caution">
    <text evidence="8">Lacks conserved residue(s) required for the propagation of feature annotation.</text>
</comment>
<dbReference type="PANTHER" id="PTHR31689">
    <property type="entry name" value="DIAMINOPIMELATE EPIMERASE, CHLOROPLASTIC"/>
    <property type="match status" value="1"/>
</dbReference>
<dbReference type="PANTHER" id="PTHR31689:SF0">
    <property type="entry name" value="DIAMINOPIMELATE EPIMERASE"/>
    <property type="match status" value="1"/>
</dbReference>
<feature type="binding site" evidence="8">
    <location>
        <position position="200"/>
    </location>
    <ligand>
        <name>substrate</name>
    </ligand>
</feature>
<comment type="function">
    <text evidence="8">Catalyzes the stereoinversion of LL-2,6-diaminopimelate (L,L-DAP) to meso-diaminopimelate (meso-DAP), a precursor of L-lysine and an essential component of the bacterial peptidoglycan.</text>
</comment>
<dbReference type="Pfam" id="PF01678">
    <property type="entry name" value="DAP_epimerase"/>
    <property type="match status" value="2"/>
</dbReference>
<keyword evidence="8" id="KW-0963">Cytoplasm</keyword>
<evidence type="ECO:0000256" key="8">
    <source>
        <dbReference type="HAMAP-Rule" id="MF_00197"/>
    </source>
</evidence>
<feature type="binding site" evidence="8">
    <location>
        <begin position="228"/>
        <end position="229"/>
    </location>
    <ligand>
        <name>substrate</name>
    </ligand>
</feature>
<evidence type="ECO:0000256" key="1">
    <source>
        <dbReference type="ARBA" id="ARBA00005196"/>
    </source>
</evidence>
<evidence type="ECO:0000256" key="4">
    <source>
        <dbReference type="ARBA" id="ARBA00022605"/>
    </source>
</evidence>
<evidence type="ECO:0000256" key="2">
    <source>
        <dbReference type="ARBA" id="ARBA00010219"/>
    </source>
</evidence>
<comment type="caution">
    <text evidence="10">The sequence shown here is derived from an EMBL/GenBank/DDBJ whole genome shotgun (WGS) entry which is preliminary data.</text>
</comment>
<feature type="active site" description="Proton donor" evidence="8">
    <location>
        <position position="85"/>
    </location>
</feature>
<protein>
    <recommendedName>
        <fullName evidence="3 8">Diaminopimelate epimerase</fullName>
        <shortName evidence="8">DAP epimerase</shortName>
        <ecNumber evidence="3 8">5.1.1.7</ecNumber>
    </recommendedName>
    <alternativeName>
        <fullName evidence="8">PLP-independent amino acid racemase</fullName>
    </alternativeName>
</protein>
<proteinExistence type="inferred from homology"/>
<dbReference type="EMBL" id="BMHI01000001">
    <property type="protein sequence ID" value="GGB17569.1"/>
    <property type="molecule type" value="Genomic_DNA"/>
</dbReference>
<dbReference type="GO" id="GO:0009089">
    <property type="term" value="P:lysine biosynthetic process via diaminopimelate"/>
    <property type="evidence" value="ECO:0007669"/>
    <property type="project" value="UniProtKB-UniRule"/>
</dbReference>
<feature type="binding site" evidence="8">
    <location>
        <position position="167"/>
    </location>
    <ligand>
        <name>substrate</name>
    </ligand>
</feature>
<feature type="site" description="Could be important to modulate the pK values of the two catalytic cysteine residues" evidence="8">
    <location>
        <position position="218"/>
    </location>
</feature>
<comment type="pathway">
    <text evidence="1 8">Amino-acid biosynthesis; L-lysine biosynthesis via DAP pathway; DL-2,6-diaminopimelate from LL-2,6-diaminopimelate: step 1/1.</text>
</comment>
<dbReference type="InterPro" id="IPR018510">
    <property type="entry name" value="DAP_epimerase_AS"/>
</dbReference>
<feature type="binding site" evidence="8">
    <location>
        <position position="14"/>
    </location>
    <ligand>
        <name>substrate</name>
    </ligand>
</feature>
<evidence type="ECO:0000256" key="7">
    <source>
        <dbReference type="ARBA" id="ARBA00051712"/>
    </source>
</evidence>